<comment type="caution">
    <text evidence="1">The sequence shown here is derived from an EMBL/GenBank/DDBJ whole genome shotgun (WGS) entry which is preliminary data.</text>
</comment>
<proteinExistence type="predicted"/>
<name>X1QV90_9ZZZZ</name>
<organism evidence="1">
    <name type="scientific">marine sediment metagenome</name>
    <dbReference type="NCBI Taxonomy" id="412755"/>
    <lineage>
        <taxon>unclassified sequences</taxon>
        <taxon>metagenomes</taxon>
        <taxon>ecological metagenomes</taxon>
    </lineage>
</organism>
<accession>X1QV90</accession>
<reference evidence="1" key="1">
    <citation type="journal article" date="2014" name="Front. Microbiol.">
        <title>High frequency of phylogenetically diverse reductive dehalogenase-homologous genes in deep subseafloor sedimentary metagenomes.</title>
        <authorList>
            <person name="Kawai M."/>
            <person name="Futagami T."/>
            <person name="Toyoda A."/>
            <person name="Takaki Y."/>
            <person name="Nishi S."/>
            <person name="Hori S."/>
            <person name="Arai W."/>
            <person name="Tsubouchi T."/>
            <person name="Morono Y."/>
            <person name="Uchiyama I."/>
            <person name="Ito T."/>
            <person name="Fujiyama A."/>
            <person name="Inagaki F."/>
            <person name="Takami H."/>
        </authorList>
    </citation>
    <scope>NUCLEOTIDE SEQUENCE</scope>
    <source>
        <strain evidence="1">Expedition CK06-06</strain>
    </source>
</reference>
<gene>
    <name evidence="1" type="ORF">S12H4_03790</name>
</gene>
<feature type="non-terminal residue" evidence="1">
    <location>
        <position position="1"/>
    </location>
</feature>
<protein>
    <submittedName>
        <fullName evidence="1">Uncharacterized protein</fullName>
    </submittedName>
</protein>
<sequence length="43" mass="5136">YAASEGTWDLTWDGNYLWATQRTNENWQDPKIYKIEILDDSLN</sequence>
<dbReference type="EMBL" id="BARW01001106">
    <property type="protein sequence ID" value="GAI72183.1"/>
    <property type="molecule type" value="Genomic_DNA"/>
</dbReference>
<evidence type="ECO:0000313" key="1">
    <source>
        <dbReference type="EMBL" id="GAI72183.1"/>
    </source>
</evidence>
<dbReference type="AlphaFoldDB" id="X1QV90"/>